<comment type="subcellular location">
    <subcellularLocation>
        <location evidence="1">Membrane</location>
        <topology evidence="1">Multi-pass membrane protein</topology>
    </subcellularLocation>
</comment>
<dbReference type="EMBL" id="JAGGKC010000038">
    <property type="protein sequence ID" value="MBP1920727.1"/>
    <property type="molecule type" value="Genomic_DNA"/>
</dbReference>
<evidence type="ECO:0000256" key="5">
    <source>
        <dbReference type="SAM" id="Phobius"/>
    </source>
</evidence>
<accession>A0ABS4G831</accession>
<evidence type="ECO:0000313" key="8">
    <source>
        <dbReference type="Proteomes" id="UP001519271"/>
    </source>
</evidence>
<proteinExistence type="predicted"/>
<evidence type="ECO:0000313" key="7">
    <source>
        <dbReference type="EMBL" id="MBP1920727.1"/>
    </source>
</evidence>
<feature type="transmembrane region" description="Helical" evidence="5">
    <location>
        <begin position="314"/>
        <end position="335"/>
    </location>
</feature>
<evidence type="ECO:0000256" key="3">
    <source>
        <dbReference type="ARBA" id="ARBA00022989"/>
    </source>
</evidence>
<dbReference type="Proteomes" id="UP001519271">
    <property type="component" value="Unassembled WGS sequence"/>
</dbReference>
<dbReference type="RefSeq" id="WP_209460889.1">
    <property type="nucleotide sequence ID" value="NZ_JAGGKC010000038.1"/>
</dbReference>
<feature type="transmembrane region" description="Helical" evidence="5">
    <location>
        <begin position="263"/>
        <end position="282"/>
    </location>
</feature>
<gene>
    <name evidence="7" type="ORF">J2Z34_003242</name>
</gene>
<sequence>MKLWYTFLRDLKVSFRTFYIYIEIVMALIFVAVALFVVPEEYVPTVRAYVHVEESPMASAVKERLEEGGESIVFVDSRDALVNSLSADRESSGVSVTFDGSKINYEVVLQGYEGDRVRNMVKASILSDYLEKMPGFESKAEIQVLDTRSTKLSDRVGILPVFLLFNSGFVGLFVVAAYIFIDKDEGTIRALTVTPVRIRDYLISKMGVMMMTGIVTGLLTTILVAGKDANYPYLLLLLIGTNIFGTAIGLLIASFYDNIINSMGSIFIVVFLLATATVSYYMPAFSPMAVKLLPSYPMLFAFKEVFLAEPDSSFVFMVAAGSAAAGILIFGAALYRFKKTLTVVGGAF</sequence>
<keyword evidence="8" id="KW-1185">Reference proteome</keyword>
<feature type="domain" description="ABC-2 type transporter transmembrane" evidence="6">
    <location>
        <begin position="20"/>
        <end position="333"/>
    </location>
</feature>
<dbReference type="Pfam" id="PF12698">
    <property type="entry name" value="ABC2_membrane_3"/>
    <property type="match status" value="1"/>
</dbReference>
<protein>
    <recommendedName>
        <fullName evidence="6">ABC-2 type transporter transmembrane domain-containing protein</fullName>
    </recommendedName>
</protein>
<keyword evidence="4 5" id="KW-0472">Membrane</keyword>
<feature type="transmembrane region" description="Helical" evidence="5">
    <location>
        <begin position="202"/>
        <end position="225"/>
    </location>
</feature>
<comment type="caution">
    <text evidence="7">The sequence shown here is derived from an EMBL/GenBank/DDBJ whole genome shotgun (WGS) entry which is preliminary data.</text>
</comment>
<evidence type="ECO:0000256" key="1">
    <source>
        <dbReference type="ARBA" id="ARBA00004141"/>
    </source>
</evidence>
<evidence type="ECO:0000259" key="6">
    <source>
        <dbReference type="Pfam" id="PF12698"/>
    </source>
</evidence>
<reference evidence="7 8" key="1">
    <citation type="submission" date="2021-03" db="EMBL/GenBank/DDBJ databases">
        <title>Genomic Encyclopedia of Type Strains, Phase IV (KMG-IV): sequencing the most valuable type-strain genomes for metagenomic binning, comparative biology and taxonomic classification.</title>
        <authorList>
            <person name="Goeker M."/>
        </authorList>
    </citation>
    <scope>NUCLEOTIDE SEQUENCE [LARGE SCALE GENOMIC DNA]</scope>
    <source>
        <strain evidence="7 8">DSM 6139</strain>
    </source>
</reference>
<feature type="transmembrane region" description="Helical" evidence="5">
    <location>
        <begin position="18"/>
        <end position="38"/>
    </location>
</feature>
<organism evidence="7 8">
    <name type="scientific">Youngiibacter multivorans</name>
    <dbReference type="NCBI Taxonomy" id="937251"/>
    <lineage>
        <taxon>Bacteria</taxon>
        <taxon>Bacillati</taxon>
        <taxon>Bacillota</taxon>
        <taxon>Clostridia</taxon>
        <taxon>Eubacteriales</taxon>
        <taxon>Clostridiaceae</taxon>
        <taxon>Youngiibacter</taxon>
    </lineage>
</organism>
<feature type="transmembrane region" description="Helical" evidence="5">
    <location>
        <begin position="158"/>
        <end position="181"/>
    </location>
</feature>
<keyword evidence="2 5" id="KW-0812">Transmembrane</keyword>
<evidence type="ECO:0000256" key="4">
    <source>
        <dbReference type="ARBA" id="ARBA00023136"/>
    </source>
</evidence>
<dbReference type="InterPro" id="IPR013525">
    <property type="entry name" value="ABC2_TM"/>
</dbReference>
<name>A0ABS4G831_9CLOT</name>
<evidence type="ECO:0000256" key="2">
    <source>
        <dbReference type="ARBA" id="ARBA00022692"/>
    </source>
</evidence>
<feature type="transmembrane region" description="Helical" evidence="5">
    <location>
        <begin position="231"/>
        <end position="256"/>
    </location>
</feature>
<keyword evidence="3 5" id="KW-1133">Transmembrane helix</keyword>